<dbReference type="AlphaFoldDB" id="A0A5C5FZD5"/>
<protein>
    <submittedName>
        <fullName evidence="3">Alpha/Beta hydrolase protein</fullName>
    </submittedName>
</protein>
<dbReference type="InterPro" id="IPR050300">
    <property type="entry name" value="GDXG_lipolytic_enzyme"/>
</dbReference>
<dbReference type="Pfam" id="PF20434">
    <property type="entry name" value="BD-FAE"/>
    <property type="match status" value="1"/>
</dbReference>
<dbReference type="Pfam" id="PF00326">
    <property type="entry name" value="Peptidase_S9"/>
    <property type="match status" value="1"/>
</dbReference>
<dbReference type="GO" id="GO:0006508">
    <property type="term" value="P:proteolysis"/>
    <property type="evidence" value="ECO:0007669"/>
    <property type="project" value="InterPro"/>
</dbReference>
<evidence type="ECO:0000256" key="1">
    <source>
        <dbReference type="ARBA" id="ARBA00022801"/>
    </source>
</evidence>
<evidence type="ECO:0000313" key="4">
    <source>
        <dbReference type="Proteomes" id="UP000311382"/>
    </source>
</evidence>
<reference evidence="3 4" key="1">
    <citation type="submission" date="2019-03" db="EMBL/GenBank/DDBJ databases">
        <title>Rhodosporidium diobovatum UCD-FST 08-225 genome sequencing, assembly, and annotation.</title>
        <authorList>
            <person name="Fakankun I.U."/>
            <person name="Fristensky B."/>
            <person name="Levin D.B."/>
        </authorList>
    </citation>
    <scope>NUCLEOTIDE SEQUENCE [LARGE SCALE GENOMIC DNA]</scope>
    <source>
        <strain evidence="3 4">UCD-FST 08-225</strain>
    </source>
</reference>
<accession>A0A5C5FZD5</accession>
<proteinExistence type="predicted"/>
<dbReference type="OrthoDB" id="408631at2759"/>
<feature type="domain" description="Ig-like" evidence="2">
    <location>
        <begin position="4"/>
        <end position="51"/>
    </location>
</feature>
<dbReference type="EMBL" id="SOZI01000032">
    <property type="protein sequence ID" value="TNY22015.1"/>
    <property type="molecule type" value="Genomic_DNA"/>
</dbReference>
<dbReference type="STRING" id="5288.A0A5C5FZD5"/>
<organism evidence="3 4">
    <name type="scientific">Rhodotorula diobovata</name>
    <dbReference type="NCBI Taxonomy" id="5288"/>
    <lineage>
        <taxon>Eukaryota</taxon>
        <taxon>Fungi</taxon>
        <taxon>Dikarya</taxon>
        <taxon>Basidiomycota</taxon>
        <taxon>Pucciniomycotina</taxon>
        <taxon>Microbotryomycetes</taxon>
        <taxon>Sporidiobolales</taxon>
        <taxon>Sporidiobolaceae</taxon>
        <taxon>Rhodotorula</taxon>
    </lineage>
</organism>
<dbReference type="GO" id="GO:0008236">
    <property type="term" value="F:serine-type peptidase activity"/>
    <property type="evidence" value="ECO:0007669"/>
    <property type="project" value="InterPro"/>
</dbReference>
<dbReference type="Gene3D" id="3.40.50.1820">
    <property type="entry name" value="alpha/beta hydrolase"/>
    <property type="match status" value="1"/>
</dbReference>
<dbReference type="PROSITE" id="PS50835">
    <property type="entry name" value="IG_LIKE"/>
    <property type="match status" value="1"/>
</dbReference>
<dbReference type="InterPro" id="IPR049492">
    <property type="entry name" value="BD-FAE-like_dom"/>
</dbReference>
<dbReference type="InterPro" id="IPR029058">
    <property type="entry name" value="AB_hydrolase_fold"/>
</dbReference>
<evidence type="ECO:0000313" key="3">
    <source>
        <dbReference type="EMBL" id="TNY22015.1"/>
    </source>
</evidence>
<evidence type="ECO:0000259" key="2">
    <source>
        <dbReference type="PROSITE" id="PS50835"/>
    </source>
</evidence>
<gene>
    <name evidence="3" type="ORF">DMC30DRAFT_362320</name>
</gene>
<keyword evidence="4" id="KW-1185">Reference proteome</keyword>
<comment type="caution">
    <text evidence="3">The sequence shown here is derived from an EMBL/GenBank/DDBJ whole genome shotgun (WGS) entry which is preliminary data.</text>
</comment>
<name>A0A5C5FZD5_9BASI</name>
<dbReference type="PANTHER" id="PTHR48081">
    <property type="entry name" value="AB HYDROLASE SUPERFAMILY PROTEIN C4A8.06C"/>
    <property type="match status" value="1"/>
</dbReference>
<dbReference type="Proteomes" id="UP000311382">
    <property type="component" value="Unassembled WGS sequence"/>
</dbReference>
<sequence>MSSPSVPPLTLVVAYKAVEGHEVHLECHLPGADQVRDASRPVPVVIWLHGGAFFDGARSDYSPVNLLSTLARGWAFVSLDYRLAPQVTLDDLLEDVRDGCEFVRAGRLDEALGGGKVDGERLAVTGSSAGGALAVFASYTLSRPPRACFSLYGSLDLLHPSYNAPLTFPSGHISLAEVSSHLDPNGPVVSHSAAEVDFSTMVAHNRTRACFFAIQEGKVLAWSTRTPPESIDLENPGDKLSGYRAVELVRRAKEPKRDNLPPTVCVHGTDDLMVPFELSRALVDELQRAGVDAELVEEAGANHGFDLIPGVWGDEVKMRVFERANDFLAKYLE</sequence>
<dbReference type="InterPro" id="IPR001375">
    <property type="entry name" value="Peptidase_S9_cat"/>
</dbReference>
<dbReference type="SUPFAM" id="SSF53474">
    <property type="entry name" value="alpha/beta-Hydrolases"/>
    <property type="match status" value="1"/>
</dbReference>
<dbReference type="InterPro" id="IPR007110">
    <property type="entry name" value="Ig-like_dom"/>
</dbReference>
<keyword evidence="1 3" id="KW-0378">Hydrolase</keyword>